<reference evidence="1" key="1">
    <citation type="journal article" date="2020" name="Stud. Mycol.">
        <title>101 Dothideomycetes genomes: a test case for predicting lifestyles and emergence of pathogens.</title>
        <authorList>
            <person name="Haridas S."/>
            <person name="Albert R."/>
            <person name="Binder M."/>
            <person name="Bloem J."/>
            <person name="Labutti K."/>
            <person name="Salamov A."/>
            <person name="Andreopoulos B."/>
            <person name="Baker S."/>
            <person name="Barry K."/>
            <person name="Bills G."/>
            <person name="Bluhm B."/>
            <person name="Cannon C."/>
            <person name="Castanera R."/>
            <person name="Culley D."/>
            <person name="Daum C."/>
            <person name="Ezra D."/>
            <person name="Gonzalez J."/>
            <person name="Henrissat B."/>
            <person name="Kuo A."/>
            <person name="Liang C."/>
            <person name="Lipzen A."/>
            <person name="Lutzoni F."/>
            <person name="Magnuson J."/>
            <person name="Mondo S."/>
            <person name="Nolan M."/>
            <person name="Ohm R."/>
            <person name="Pangilinan J."/>
            <person name="Park H.-J."/>
            <person name="Ramirez L."/>
            <person name="Alfaro M."/>
            <person name="Sun H."/>
            <person name="Tritt A."/>
            <person name="Yoshinaga Y."/>
            <person name="Zwiers L.-H."/>
            <person name="Turgeon B."/>
            <person name="Goodwin S."/>
            <person name="Spatafora J."/>
            <person name="Crous P."/>
            <person name="Grigoriev I."/>
        </authorList>
    </citation>
    <scope>NUCLEOTIDE SEQUENCE</scope>
    <source>
        <strain evidence="1">CBS 122367</strain>
    </source>
</reference>
<proteinExistence type="predicted"/>
<dbReference type="Proteomes" id="UP000799291">
    <property type="component" value="Unassembled WGS sequence"/>
</dbReference>
<gene>
    <name evidence="1" type="ORF">K458DRAFT_300123</name>
</gene>
<evidence type="ECO:0008006" key="3">
    <source>
        <dbReference type="Google" id="ProtNLM"/>
    </source>
</evidence>
<accession>A0A6G1J5F3</accession>
<dbReference type="EMBL" id="MU005578">
    <property type="protein sequence ID" value="KAF2685742.1"/>
    <property type="molecule type" value="Genomic_DNA"/>
</dbReference>
<dbReference type="OrthoDB" id="5426988at2759"/>
<dbReference type="InterPro" id="IPR027417">
    <property type="entry name" value="P-loop_NTPase"/>
</dbReference>
<evidence type="ECO:0000313" key="2">
    <source>
        <dbReference type="Proteomes" id="UP000799291"/>
    </source>
</evidence>
<name>A0A6G1J5F3_9PLEO</name>
<organism evidence="1 2">
    <name type="scientific">Lentithecium fluviatile CBS 122367</name>
    <dbReference type="NCBI Taxonomy" id="1168545"/>
    <lineage>
        <taxon>Eukaryota</taxon>
        <taxon>Fungi</taxon>
        <taxon>Dikarya</taxon>
        <taxon>Ascomycota</taxon>
        <taxon>Pezizomycotina</taxon>
        <taxon>Dothideomycetes</taxon>
        <taxon>Pleosporomycetidae</taxon>
        <taxon>Pleosporales</taxon>
        <taxon>Massarineae</taxon>
        <taxon>Lentitheciaceae</taxon>
        <taxon>Lentithecium</taxon>
    </lineage>
</organism>
<keyword evidence="2" id="KW-1185">Reference proteome</keyword>
<evidence type="ECO:0000313" key="1">
    <source>
        <dbReference type="EMBL" id="KAF2685742.1"/>
    </source>
</evidence>
<dbReference type="Gene3D" id="3.40.50.300">
    <property type="entry name" value="P-loop containing nucleotide triphosphate hydrolases"/>
    <property type="match status" value="1"/>
</dbReference>
<dbReference type="AlphaFoldDB" id="A0A6G1J5F3"/>
<protein>
    <recommendedName>
        <fullName evidence="3">P-loop containing nucleoside triphosphate hydrolase protein</fullName>
    </recommendedName>
</protein>
<sequence length="218" mass="25026">MSSQFGSPLSPIHPAPVIYINAYPGIDKLTIARHLLSLLPHLSSHPPLINNHTLIDPVTAPYPRTHPDYQAHRKAARERAFETFVLPEHMRRRTIIFTDWQAPNKPRAVTAEEYRDVARWSGRKLIPIILTIDEEENCRRVVGKERREGGKAKQVNPERLKAIRREFKLLRFGTEEELVLDVTGMRAEEVAGKIARWVWWVGEFGGWDEENEDIALGG</sequence>
<dbReference type="SUPFAM" id="SSF52540">
    <property type="entry name" value="P-loop containing nucleoside triphosphate hydrolases"/>
    <property type="match status" value="1"/>
</dbReference>